<dbReference type="InterPro" id="IPR027463">
    <property type="entry name" value="AcrB_DN_DC_subdom"/>
</dbReference>
<evidence type="ECO:0000313" key="11">
    <source>
        <dbReference type="EMBL" id="TGY76007.1"/>
    </source>
</evidence>
<dbReference type="SUPFAM" id="SSF82714">
    <property type="entry name" value="Multidrug efflux transporter AcrB TolC docking domain, DN and DC subdomains"/>
    <property type="match status" value="2"/>
</dbReference>
<feature type="transmembrane region" description="Helical" evidence="9">
    <location>
        <begin position="896"/>
        <end position="917"/>
    </location>
</feature>
<dbReference type="Proteomes" id="UP000306630">
    <property type="component" value="Unassembled WGS sequence"/>
</dbReference>
<feature type="transmembrane region" description="Helical" evidence="9">
    <location>
        <begin position="472"/>
        <end position="499"/>
    </location>
</feature>
<dbReference type="PANTHER" id="PTHR32063:SF11">
    <property type="entry name" value="CATION OR DRUG EFFLUX SYSTEM PROTEIN"/>
    <property type="match status" value="1"/>
</dbReference>
<feature type="transmembrane region" description="Helical" evidence="9">
    <location>
        <begin position="535"/>
        <end position="554"/>
    </location>
</feature>
<dbReference type="Gene3D" id="3.30.2090.10">
    <property type="entry name" value="Multidrug efflux transporter AcrB TolC docking domain, DN and DC subdomains"/>
    <property type="match status" value="2"/>
</dbReference>
<dbReference type="Proteomes" id="UP000186351">
    <property type="component" value="Chromosome"/>
</dbReference>
<dbReference type="InterPro" id="IPR001036">
    <property type="entry name" value="Acrflvin-R"/>
</dbReference>
<evidence type="ECO:0000256" key="2">
    <source>
        <dbReference type="ARBA" id="ARBA00010942"/>
    </source>
</evidence>
<evidence type="ECO:0000256" key="5">
    <source>
        <dbReference type="ARBA" id="ARBA00022519"/>
    </source>
</evidence>
<evidence type="ECO:0000256" key="7">
    <source>
        <dbReference type="ARBA" id="ARBA00022989"/>
    </source>
</evidence>
<dbReference type="PANTHER" id="PTHR32063">
    <property type="match status" value="1"/>
</dbReference>
<gene>
    <name evidence="10" type="ORF">A4V02_11025</name>
    <name evidence="11" type="ORF">E5333_02085</name>
</gene>
<keyword evidence="7 9" id="KW-1133">Transmembrane helix</keyword>
<evidence type="ECO:0000256" key="6">
    <source>
        <dbReference type="ARBA" id="ARBA00022692"/>
    </source>
</evidence>
<evidence type="ECO:0000256" key="4">
    <source>
        <dbReference type="ARBA" id="ARBA00022475"/>
    </source>
</evidence>
<comment type="subcellular location">
    <subcellularLocation>
        <location evidence="1">Cell inner membrane</location>
        <topology evidence="1">Multi-pass membrane protein</topology>
    </subcellularLocation>
</comment>
<dbReference type="PRINTS" id="PR00702">
    <property type="entry name" value="ACRIFLAVINRP"/>
</dbReference>
<dbReference type="EMBL" id="SRYD01000006">
    <property type="protein sequence ID" value="TGY76007.1"/>
    <property type="molecule type" value="Genomic_DNA"/>
</dbReference>
<accession>A0A1Z2XGZ6</accession>
<reference evidence="12" key="1">
    <citation type="submission" date="2016-04" db="EMBL/GenBank/DDBJ databases">
        <title>Complete Genome Sequences of Twelve Strains of a Stable Defined Moderately Diverse Mouse Microbiota 2 (sDMDMm2).</title>
        <authorList>
            <person name="Uchimura Y."/>
            <person name="Wyss M."/>
            <person name="Brugiroux S."/>
            <person name="Limenitakis J.P."/>
            <person name="Stecher B."/>
            <person name="McCoy K.D."/>
            <person name="Macpherson A.J."/>
        </authorList>
    </citation>
    <scope>NUCLEOTIDE SEQUENCE [LARGE SCALE GENOMIC DNA]</scope>
    <source>
        <strain evidence="12">YL27</strain>
    </source>
</reference>
<dbReference type="SUPFAM" id="SSF82866">
    <property type="entry name" value="Multidrug efflux transporter AcrB transmembrane domain"/>
    <property type="match status" value="2"/>
</dbReference>
<dbReference type="GO" id="GO:0009636">
    <property type="term" value="P:response to toxic substance"/>
    <property type="evidence" value="ECO:0007669"/>
    <property type="project" value="UniProtKB-ARBA"/>
</dbReference>
<name>A0A1V0QE49_9BACT</name>
<dbReference type="FunFam" id="3.30.70.1430:FF:000001">
    <property type="entry name" value="Efflux pump membrane transporter"/>
    <property type="match status" value="1"/>
</dbReference>
<dbReference type="NCBIfam" id="TIGR00915">
    <property type="entry name" value="2A0602"/>
    <property type="match status" value="1"/>
</dbReference>
<sequence length="1062" mass="114284">MFSKFFIDRPIFATVLAILMVIAGLLTINSLPVAQFPDITPPTVSVSASYPGADAETVARTVGVPIEQQINGVEDMLYMSSNSGSDGSYGLTITFKQGTDIDQAAINVQNRLNQATPQLPEAVTQQGVTVNKESTNIVLFCSLEGDSTGRYNALYLTNYANINLVNALSRVEGVGGVEAFGGGSYSMRVWLDPEKMRFYNLTPQDVTAAIQSQNMEVSAGSVGASPAPTDEAFQFTLVSKGNLNTAQEFSDIIIRSGADGLLRLKDVARTDLGSISYSATTFVSGHEAALLGIKQLPGANALSVSKNSRAELERLAQYFPPGVKYNIVLDSSDFVTASIDDVLVTFVETTLIVMIVILLFLQNWRAVVIPMITIPVSLIATFAVMKIMGFTINTLTLFGLVLAIAIVVDDAIVVVEDCSRLVDAGKLSRRQAAEKAMEELTGPVIGEVLVLLSVFIPTAFVSGITGELYKQFALTIAVSTAFSGFNALTLTPALCALFLTPRKKTKFFIYRWFDKGYQATENLYKRCIHTLLKRPWLSTCGFIAIAVFGFILFLNHPTSYVPQEDQGYFMSSIQLPQGASLERTQKVVNRLSDMIRKEIPEVENVMSISGFSFMGGGAASNMGSLFVTLTPWKERTGKGQGVDAIMEKVDAIAARMQEPIVFSVNPPSIPGLGMSAGLEMQLLDINNHGAAELAKAVASLQEAAKEEPAIERVTSLYQGVVPQYRLNIDRDRVQMQGLTMSDVFSSLSGYTGGSYVNDFTEFGRVFQVTMMGDEEARGNISDIMKLSVRNSSGAMVPFASFTTIEQTMGEPSASRYNMYGTASVTATLAKGYSSQEGIKAMERLVKNTLGNNYSYAWTGEAYQETQSGTTVTAVFIFAIILTLLVLAAQYESWTDPLAVVLAMPVAVLGCVLGCIIMDQSISIYTQIGLILVLGLSAKNAILIVEYATYFRRGGVLIPGAAEDAGVIRFRPIMMTAIAFILGVIPMMTAHGAGAASRVSLGTAVVFGMLINAVFGTLFVPGFWAALQGFQEKYLDKLFKDVDTVPPAPMGDDSTLGGGASGV</sequence>
<keyword evidence="12" id="KW-1185">Reference proteome</keyword>
<feature type="transmembrane region" description="Helical" evidence="9">
    <location>
        <begin position="368"/>
        <end position="389"/>
    </location>
</feature>
<dbReference type="GO" id="GO:0042910">
    <property type="term" value="F:xenobiotic transmembrane transporter activity"/>
    <property type="evidence" value="ECO:0007669"/>
    <property type="project" value="TreeGrafter"/>
</dbReference>
<reference evidence="10" key="2">
    <citation type="submission" date="2017-04" db="EMBL/GenBank/DDBJ databases">
        <title>Complete Genome Sequences of Twelve Strains of a Stable Defined Moderately Diverse Mouse Microbiota 2 (sDMDMm2).</title>
        <authorList>
            <person name="Uchimura Y."/>
            <person name="Wyss M."/>
            <person name="Brugiroux S."/>
            <person name="Limenitakis J.P."/>
            <person name="Stecher B."/>
            <person name="McCoy K.D."/>
            <person name="Macpherson A.J."/>
        </authorList>
    </citation>
    <scope>NUCLEOTIDE SEQUENCE</scope>
    <source>
        <strain evidence="10">YL27</strain>
    </source>
</reference>
<feature type="transmembrane region" description="Helical" evidence="9">
    <location>
        <begin position="969"/>
        <end position="988"/>
    </location>
</feature>
<keyword evidence="6 9" id="KW-0812">Transmembrane</keyword>
<feature type="transmembrane region" description="Helical" evidence="9">
    <location>
        <begin position="395"/>
        <end position="419"/>
    </location>
</feature>
<dbReference type="Gene3D" id="1.20.1640.10">
    <property type="entry name" value="Multidrug efflux transporter AcrB transmembrane domain"/>
    <property type="match status" value="2"/>
</dbReference>
<evidence type="ECO:0000256" key="8">
    <source>
        <dbReference type="ARBA" id="ARBA00023136"/>
    </source>
</evidence>
<evidence type="ECO:0000256" key="1">
    <source>
        <dbReference type="ARBA" id="ARBA00004429"/>
    </source>
</evidence>
<dbReference type="InterPro" id="IPR004764">
    <property type="entry name" value="MdtF-like"/>
</dbReference>
<dbReference type="STRING" id="1796646.A4V02_11025"/>
<evidence type="ECO:0000313" key="13">
    <source>
        <dbReference type="Proteomes" id="UP000306630"/>
    </source>
</evidence>
<dbReference type="FunFam" id="1.20.1640.10:FF:000001">
    <property type="entry name" value="Efflux pump membrane transporter"/>
    <property type="match status" value="1"/>
</dbReference>
<dbReference type="GeneID" id="65537403"/>
<proteinExistence type="inferred from homology"/>
<dbReference type="RefSeq" id="WP_068961476.1">
    <property type="nucleotide sequence ID" value="NZ_CAJTAP010000001.1"/>
</dbReference>
<dbReference type="KEGG" id="pary:A4V02_11025"/>
<comment type="similarity">
    <text evidence="2">Belongs to the resistance-nodulation-cell division (RND) (TC 2.A.6) family.</text>
</comment>
<dbReference type="Gene3D" id="3.30.70.1430">
    <property type="entry name" value="Multidrug efflux transporter AcrB pore domain"/>
    <property type="match status" value="2"/>
</dbReference>
<feature type="transmembrane region" description="Helical" evidence="9">
    <location>
        <begin position="342"/>
        <end position="361"/>
    </location>
</feature>
<organism evidence="10 12">
    <name type="scientific">Muribaculum intestinale</name>
    <dbReference type="NCBI Taxonomy" id="1796646"/>
    <lineage>
        <taxon>Bacteria</taxon>
        <taxon>Pseudomonadati</taxon>
        <taxon>Bacteroidota</taxon>
        <taxon>Bacteroidia</taxon>
        <taxon>Bacteroidales</taxon>
        <taxon>Muribaculaceae</taxon>
        <taxon>Muribaculum</taxon>
    </lineage>
</organism>
<accession>A0A1V0QE49</accession>
<protein>
    <submittedName>
        <fullName evidence="10">Hydrophobe/amphiphile efflux-1 family RND transporter</fullName>
    </submittedName>
    <submittedName>
        <fullName evidence="11">Multidrug efflux RND transporter permease subunit</fullName>
    </submittedName>
</protein>
<feature type="transmembrane region" description="Helical" evidence="9">
    <location>
        <begin position="871"/>
        <end position="890"/>
    </location>
</feature>
<evidence type="ECO:0000256" key="9">
    <source>
        <dbReference type="SAM" id="Phobius"/>
    </source>
</evidence>
<dbReference type="NCBIfam" id="NF000282">
    <property type="entry name" value="RND_permease_1"/>
    <property type="match status" value="1"/>
</dbReference>
<evidence type="ECO:0000313" key="10">
    <source>
        <dbReference type="EMBL" id="ARE60827.1"/>
    </source>
</evidence>
<dbReference type="Gene3D" id="3.30.70.1440">
    <property type="entry name" value="Multidrug efflux transporter AcrB pore domain"/>
    <property type="match status" value="1"/>
</dbReference>
<dbReference type="Pfam" id="PF00873">
    <property type="entry name" value="ACR_tran"/>
    <property type="match status" value="1"/>
</dbReference>
<feature type="transmembrane region" description="Helical" evidence="9">
    <location>
        <begin position="1000"/>
        <end position="1026"/>
    </location>
</feature>
<dbReference type="EMBL" id="CP015402">
    <property type="protein sequence ID" value="ARE60827.1"/>
    <property type="molecule type" value="Genomic_DNA"/>
</dbReference>
<reference evidence="11 13" key="3">
    <citation type="submission" date="2019-04" db="EMBL/GenBank/DDBJ databases">
        <title>Microbes associate with the intestines of laboratory mice.</title>
        <authorList>
            <person name="Navarre W."/>
            <person name="Wong E."/>
            <person name="Huang K."/>
            <person name="Tropini C."/>
            <person name="Ng K."/>
            <person name="Yu B."/>
        </authorList>
    </citation>
    <scope>NUCLEOTIDE SEQUENCE [LARGE SCALE GENOMIC DNA]</scope>
    <source>
        <strain evidence="11 13">NM06_A21</strain>
    </source>
</reference>
<dbReference type="GO" id="GO:0015562">
    <property type="term" value="F:efflux transmembrane transporter activity"/>
    <property type="evidence" value="ECO:0007669"/>
    <property type="project" value="InterPro"/>
</dbReference>
<dbReference type="OrthoDB" id="9758940at2"/>
<evidence type="ECO:0000313" key="12">
    <source>
        <dbReference type="Proteomes" id="UP000186351"/>
    </source>
</evidence>
<feature type="transmembrane region" description="Helical" evidence="9">
    <location>
        <begin position="929"/>
        <end position="949"/>
    </location>
</feature>
<keyword evidence="4" id="KW-1003">Cell membrane</keyword>
<evidence type="ECO:0000256" key="3">
    <source>
        <dbReference type="ARBA" id="ARBA00022448"/>
    </source>
</evidence>
<keyword evidence="5" id="KW-0997">Cell inner membrane</keyword>
<keyword evidence="3" id="KW-0813">Transport</keyword>
<dbReference type="SUPFAM" id="SSF82693">
    <property type="entry name" value="Multidrug efflux transporter AcrB pore domain, PN1, PN2, PC1 and PC2 subdomains"/>
    <property type="match status" value="4"/>
</dbReference>
<keyword evidence="8 9" id="KW-0472">Membrane</keyword>
<feature type="transmembrane region" description="Helical" evidence="9">
    <location>
        <begin position="440"/>
        <end position="460"/>
    </location>
</feature>
<dbReference type="Gene3D" id="3.30.70.1320">
    <property type="entry name" value="Multidrug efflux transporter AcrB pore domain like"/>
    <property type="match status" value="1"/>
</dbReference>
<dbReference type="GO" id="GO:0005886">
    <property type="term" value="C:plasma membrane"/>
    <property type="evidence" value="ECO:0007669"/>
    <property type="project" value="UniProtKB-SubCell"/>
</dbReference>
<dbReference type="AlphaFoldDB" id="A0A1V0QE49"/>